<keyword evidence="2" id="KW-0812">Transmembrane</keyword>
<dbReference type="AlphaFoldDB" id="A0A5C6ZQK0"/>
<dbReference type="EMBL" id="VORY01000030">
    <property type="protein sequence ID" value="TXD91911.1"/>
    <property type="molecule type" value="Genomic_DNA"/>
</dbReference>
<dbReference type="OrthoDB" id="1453702at2"/>
<feature type="transmembrane region" description="Helical" evidence="2">
    <location>
        <begin position="6"/>
        <end position="23"/>
    </location>
</feature>
<name>A0A5C6ZQK0_9FLAO</name>
<keyword evidence="4" id="KW-1185">Reference proteome</keyword>
<keyword evidence="2" id="KW-0472">Membrane</keyword>
<evidence type="ECO:0000256" key="2">
    <source>
        <dbReference type="SAM" id="Phobius"/>
    </source>
</evidence>
<dbReference type="RefSeq" id="WP_146934668.1">
    <property type="nucleotide sequence ID" value="NZ_CBCSHZ010000017.1"/>
</dbReference>
<evidence type="ECO:0000256" key="1">
    <source>
        <dbReference type="SAM" id="MobiDB-lite"/>
    </source>
</evidence>
<accession>A0A5C6ZQK0</accession>
<gene>
    <name evidence="3" type="ORF">ES724_15480</name>
</gene>
<keyword evidence="2" id="KW-1133">Transmembrane helix</keyword>
<comment type="caution">
    <text evidence="3">The sequence shown here is derived from an EMBL/GenBank/DDBJ whole genome shotgun (WGS) entry which is preliminary data.</text>
</comment>
<proteinExistence type="predicted"/>
<organism evidence="3 4">
    <name type="scientific">Gillisia hiemivivida</name>
    <dbReference type="NCBI Taxonomy" id="291190"/>
    <lineage>
        <taxon>Bacteria</taxon>
        <taxon>Pseudomonadati</taxon>
        <taxon>Bacteroidota</taxon>
        <taxon>Flavobacteriia</taxon>
        <taxon>Flavobacteriales</taxon>
        <taxon>Flavobacteriaceae</taxon>
        <taxon>Gillisia</taxon>
    </lineage>
</organism>
<feature type="region of interest" description="Disordered" evidence="1">
    <location>
        <begin position="37"/>
        <end position="61"/>
    </location>
</feature>
<dbReference type="Proteomes" id="UP000321367">
    <property type="component" value="Unassembled WGS sequence"/>
</dbReference>
<evidence type="ECO:0000313" key="4">
    <source>
        <dbReference type="Proteomes" id="UP000321367"/>
    </source>
</evidence>
<protein>
    <submittedName>
        <fullName evidence="3">Uncharacterized protein</fullName>
    </submittedName>
</protein>
<reference evidence="3 4" key="1">
    <citation type="submission" date="2019-08" db="EMBL/GenBank/DDBJ databases">
        <title>Genome sequence of Gillisia hiemivivida IC154 (type strain).</title>
        <authorList>
            <person name="Bowman J.P."/>
        </authorList>
    </citation>
    <scope>NUCLEOTIDE SEQUENCE [LARGE SCALE GENOMIC DNA]</scope>
    <source>
        <strain evidence="3 4">IC154</strain>
    </source>
</reference>
<evidence type="ECO:0000313" key="3">
    <source>
        <dbReference type="EMBL" id="TXD91911.1"/>
    </source>
</evidence>
<sequence>MKNQLLRIIAVAVVASIVLISWMKSRSDANADYESNKVEIRDSQESSSSQVGYISVDEAKS</sequence>